<evidence type="ECO:0000313" key="13">
    <source>
        <dbReference type="Proteomes" id="UP000824169"/>
    </source>
</evidence>
<evidence type="ECO:0000256" key="3">
    <source>
        <dbReference type="ARBA" id="ARBA00012954"/>
    </source>
</evidence>
<comment type="catalytic activity">
    <reaction evidence="6 7">
        <text>UDP-alpha-D-glucose + 2 NAD(+) + H2O = UDP-alpha-D-glucuronate + 2 NADH + 3 H(+)</text>
        <dbReference type="Rhea" id="RHEA:23596"/>
        <dbReference type="ChEBI" id="CHEBI:15377"/>
        <dbReference type="ChEBI" id="CHEBI:15378"/>
        <dbReference type="ChEBI" id="CHEBI:57540"/>
        <dbReference type="ChEBI" id="CHEBI:57945"/>
        <dbReference type="ChEBI" id="CHEBI:58052"/>
        <dbReference type="ChEBI" id="CHEBI:58885"/>
        <dbReference type="EC" id="1.1.1.22"/>
    </reaction>
</comment>
<protein>
    <recommendedName>
        <fullName evidence="3 7">UDP-glucose 6-dehydrogenase</fullName>
        <ecNumber evidence="3 7">1.1.1.22</ecNumber>
    </recommendedName>
</protein>
<dbReference type="InterPro" id="IPR017476">
    <property type="entry name" value="UDP-Glc/GDP-Man"/>
</dbReference>
<evidence type="ECO:0000256" key="7">
    <source>
        <dbReference type="PIRNR" id="PIRNR000124"/>
    </source>
</evidence>
<feature type="binding site" evidence="9">
    <location>
        <position position="255"/>
    </location>
    <ligand>
        <name>substrate</name>
    </ligand>
</feature>
<evidence type="ECO:0000256" key="1">
    <source>
        <dbReference type="ARBA" id="ARBA00004701"/>
    </source>
</evidence>
<evidence type="ECO:0000259" key="11">
    <source>
        <dbReference type="SMART" id="SM00984"/>
    </source>
</evidence>
<dbReference type="AlphaFoldDB" id="A0A9D1TAL7"/>
<evidence type="ECO:0000256" key="8">
    <source>
        <dbReference type="PIRSR" id="PIRSR500134-1"/>
    </source>
</evidence>
<dbReference type="PANTHER" id="PTHR43750:SF4">
    <property type="entry name" value="UDP-GLUCOSE 6-DEHYDROGENASE YWQF"/>
    <property type="match status" value="1"/>
</dbReference>
<evidence type="ECO:0000256" key="2">
    <source>
        <dbReference type="ARBA" id="ARBA00006601"/>
    </source>
</evidence>
<dbReference type="EC" id="1.1.1.22" evidence="3 7"/>
<dbReference type="Proteomes" id="UP000824169">
    <property type="component" value="Unassembled WGS sequence"/>
</dbReference>
<dbReference type="InterPro" id="IPR001732">
    <property type="entry name" value="UDP-Glc/GDP-Man_DH_N"/>
</dbReference>
<dbReference type="InterPro" id="IPR008927">
    <property type="entry name" value="6-PGluconate_DH-like_C_sf"/>
</dbReference>
<feature type="binding site" evidence="9">
    <location>
        <position position="202"/>
    </location>
    <ligand>
        <name>substrate</name>
    </ligand>
</feature>
<dbReference type="SUPFAM" id="SSF48179">
    <property type="entry name" value="6-phosphogluconate dehydrogenase C-terminal domain-like"/>
    <property type="match status" value="1"/>
</dbReference>
<gene>
    <name evidence="12" type="ORF">IAB71_05480</name>
</gene>
<dbReference type="Pfam" id="PF03721">
    <property type="entry name" value="UDPG_MGDP_dh_N"/>
    <property type="match status" value="1"/>
</dbReference>
<dbReference type="InterPro" id="IPR036220">
    <property type="entry name" value="UDP-Glc/GDP-Man_DH_C_sf"/>
</dbReference>
<sequence length="440" mass="49307">MKIAVAGTGYVGLVTGVCLAEHGHQVTCVDVDEKKIEVMRRGKAPIYEEGLQELMDRNRERLTFTTAYQKAYRDAEVIFIGVGTPEKVDGSANLKYVYRVAGQIAESLEQDCVIVVKSTVPIGTNDKLESYIRERLVRPVQVDVASNPEFLSQGTAVRDTLHASRIVIGAETDRAREALEKVYETFEAPKLLTNRRSAEMIKYASNDFLALKISYINEVANFCEAIGADIEDVARGMGFDQRIGGRFLNAGIGYGGSCFPKDTKALHWLGNYYDTEFKTIKAAIEVNDNQKLKLIKKARQYYDSLEGVRVAVLGLTFKPGTNDLREAPSIRNVGILLDDGAEIFAYDPVAEAEFEMLYPGKLRYCRTPEEALEGAELCLIFTEWPEIKGLTPEVFCRKMRRPVILDGRNCYPVEAFDSYPVIYNSIGRRTVQNVEEKKGR</sequence>
<feature type="binding site" evidence="10">
    <location>
        <position position="30"/>
    </location>
    <ligand>
        <name>NAD(+)</name>
        <dbReference type="ChEBI" id="CHEBI:57540"/>
    </ligand>
</feature>
<dbReference type="NCBIfam" id="TIGR03026">
    <property type="entry name" value="NDP-sugDHase"/>
    <property type="match status" value="1"/>
</dbReference>
<dbReference type="InterPro" id="IPR014027">
    <property type="entry name" value="UDP-Glc/GDP-Man_DH_C"/>
</dbReference>
<dbReference type="GO" id="GO:0051287">
    <property type="term" value="F:NAD binding"/>
    <property type="evidence" value="ECO:0007669"/>
    <property type="project" value="InterPro"/>
</dbReference>
<evidence type="ECO:0000256" key="5">
    <source>
        <dbReference type="ARBA" id="ARBA00023027"/>
    </source>
</evidence>
<dbReference type="GO" id="GO:0003979">
    <property type="term" value="F:UDP-glucose 6-dehydrogenase activity"/>
    <property type="evidence" value="ECO:0007669"/>
    <property type="project" value="UniProtKB-EC"/>
</dbReference>
<feature type="binding site" evidence="10">
    <location>
        <position position="84"/>
    </location>
    <ligand>
        <name>NAD(+)</name>
        <dbReference type="ChEBI" id="CHEBI:57540"/>
    </ligand>
</feature>
<feature type="active site" description="Nucleophile" evidence="8">
    <location>
        <position position="258"/>
    </location>
</feature>
<evidence type="ECO:0000313" key="12">
    <source>
        <dbReference type="EMBL" id="HIV25228.1"/>
    </source>
</evidence>
<proteinExistence type="inferred from homology"/>
<reference evidence="12" key="1">
    <citation type="submission" date="2020-10" db="EMBL/GenBank/DDBJ databases">
        <authorList>
            <person name="Gilroy R."/>
        </authorList>
    </citation>
    <scope>NUCLEOTIDE SEQUENCE</scope>
    <source>
        <strain evidence="12">CHK188-20938</strain>
    </source>
</reference>
<dbReference type="SUPFAM" id="SSF52413">
    <property type="entry name" value="UDP-glucose/GDP-mannose dehydrogenase C-terminal domain"/>
    <property type="match status" value="1"/>
</dbReference>
<comment type="caution">
    <text evidence="12">The sequence shown here is derived from an EMBL/GenBank/DDBJ whole genome shotgun (WGS) entry which is preliminary data.</text>
</comment>
<dbReference type="Gene3D" id="1.20.5.100">
    <property type="entry name" value="Cytochrome c1, transmembrane anchor, C-terminal"/>
    <property type="match status" value="1"/>
</dbReference>
<dbReference type="InterPro" id="IPR028357">
    <property type="entry name" value="UDPglc_DH_bac"/>
</dbReference>
<reference evidence="12" key="2">
    <citation type="journal article" date="2021" name="PeerJ">
        <title>Extensive microbial diversity within the chicken gut microbiome revealed by metagenomics and culture.</title>
        <authorList>
            <person name="Gilroy R."/>
            <person name="Ravi A."/>
            <person name="Getino M."/>
            <person name="Pursley I."/>
            <person name="Horton D.L."/>
            <person name="Alikhan N.F."/>
            <person name="Baker D."/>
            <person name="Gharbi K."/>
            <person name="Hall N."/>
            <person name="Watson M."/>
            <person name="Adriaenssens E.M."/>
            <person name="Foster-Nyarko E."/>
            <person name="Jarju S."/>
            <person name="Secka A."/>
            <person name="Antonio M."/>
            <person name="Oren A."/>
            <person name="Chaudhuri R.R."/>
            <person name="La Ragione R."/>
            <person name="Hildebrand F."/>
            <person name="Pallen M.J."/>
        </authorList>
    </citation>
    <scope>NUCLEOTIDE SEQUENCE</scope>
    <source>
        <strain evidence="12">CHK188-20938</strain>
    </source>
</reference>
<feature type="binding site" evidence="10">
    <location>
        <position position="261"/>
    </location>
    <ligand>
        <name>NAD(+)</name>
        <dbReference type="ChEBI" id="CHEBI:57540"/>
    </ligand>
</feature>
<keyword evidence="5 7" id="KW-0520">NAD</keyword>
<dbReference type="SMART" id="SM00984">
    <property type="entry name" value="UDPG_MGDP_dh_C"/>
    <property type="match status" value="1"/>
</dbReference>
<feature type="binding site" evidence="10">
    <location>
        <position position="325"/>
    </location>
    <ligand>
        <name>NAD(+)</name>
        <dbReference type="ChEBI" id="CHEBI:57540"/>
    </ligand>
</feature>
<dbReference type="Pfam" id="PF00984">
    <property type="entry name" value="UDPG_MGDP_dh"/>
    <property type="match status" value="1"/>
</dbReference>
<organism evidence="12 13">
    <name type="scientific">Candidatus Scatomonas pullistercoris</name>
    <dbReference type="NCBI Taxonomy" id="2840920"/>
    <lineage>
        <taxon>Bacteria</taxon>
        <taxon>Bacillati</taxon>
        <taxon>Bacillota</taxon>
        <taxon>Clostridia</taxon>
        <taxon>Lachnospirales</taxon>
        <taxon>Lachnospiraceae</taxon>
        <taxon>Lachnospiraceae incertae sedis</taxon>
        <taxon>Candidatus Scatomonas</taxon>
    </lineage>
</organism>
<keyword evidence="4 7" id="KW-0560">Oxidoreductase</keyword>
<evidence type="ECO:0000256" key="9">
    <source>
        <dbReference type="PIRSR" id="PIRSR500134-2"/>
    </source>
</evidence>
<dbReference type="InterPro" id="IPR036291">
    <property type="entry name" value="NAD(P)-bd_dom_sf"/>
</dbReference>
<dbReference type="Pfam" id="PF03720">
    <property type="entry name" value="UDPG_MGDP_dh_C"/>
    <property type="match status" value="1"/>
</dbReference>
<accession>A0A9D1TAL7</accession>
<feature type="binding site" evidence="9">
    <location>
        <position position="318"/>
    </location>
    <ligand>
        <name>substrate</name>
    </ligand>
</feature>
<feature type="binding site" evidence="10">
    <location>
        <position position="35"/>
    </location>
    <ligand>
        <name>NAD(+)</name>
        <dbReference type="ChEBI" id="CHEBI:57540"/>
    </ligand>
</feature>
<comment type="pathway">
    <text evidence="1">Nucleotide-sugar biosynthesis; UDP-alpha-D-glucuronate biosynthesis; UDP-alpha-D-glucuronate from UDP-alpha-D-glucose: step 1/1.</text>
</comment>
<evidence type="ECO:0000256" key="6">
    <source>
        <dbReference type="ARBA" id="ARBA00047473"/>
    </source>
</evidence>
<dbReference type="SUPFAM" id="SSF51735">
    <property type="entry name" value="NAD(P)-binding Rossmann-fold domains"/>
    <property type="match status" value="1"/>
</dbReference>
<dbReference type="PANTHER" id="PTHR43750">
    <property type="entry name" value="UDP-GLUCOSE 6-DEHYDROGENASE TUAD"/>
    <property type="match status" value="1"/>
</dbReference>
<comment type="similarity">
    <text evidence="2 7">Belongs to the UDP-glucose/GDP-mannose dehydrogenase family.</text>
</comment>
<dbReference type="Gene3D" id="3.40.50.720">
    <property type="entry name" value="NAD(P)-binding Rossmann-like Domain"/>
    <property type="match status" value="2"/>
</dbReference>
<name>A0A9D1TAL7_9FIRM</name>
<feature type="domain" description="UDP-glucose/GDP-mannose dehydrogenase C-terminal" evidence="11">
    <location>
        <begin position="311"/>
        <end position="413"/>
    </location>
</feature>
<dbReference type="GO" id="GO:0000271">
    <property type="term" value="P:polysaccharide biosynthetic process"/>
    <property type="evidence" value="ECO:0007669"/>
    <property type="project" value="InterPro"/>
</dbReference>
<dbReference type="EMBL" id="DVOO01000015">
    <property type="protein sequence ID" value="HIV25228.1"/>
    <property type="molecule type" value="Genomic_DNA"/>
</dbReference>
<dbReference type="InterPro" id="IPR014026">
    <property type="entry name" value="UDP-Glc/GDP-Man_DH_dimer"/>
</dbReference>
<evidence type="ECO:0000256" key="4">
    <source>
        <dbReference type="ARBA" id="ARBA00023002"/>
    </source>
</evidence>
<dbReference type="PIRSF" id="PIRSF000124">
    <property type="entry name" value="UDPglc_GDPman_dh"/>
    <property type="match status" value="1"/>
</dbReference>
<feature type="binding site" evidence="10">
    <location>
        <position position="119"/>
    </location>
    <ligand>
        <name>NAD(+)</name>
        <dbReference type="ChEBI" id="CHEBI:57540"/>
    </ligand>
</feature>
<feature type="binding site" evidence="9">
    <location>
        <begin position="247"/>
        <end position="251"/>
    </location>
    <ligand>
        <name>substrate</name>
    </ligand>
</feature>
<dbReference type="PIRSF" id="PIRSF500134">
    <property type="entry name" value="UDPglc_DH_bac"/>
    <property type="match status" value="1"/>
</dbReference>
<evidence type="ECO:0000256" key="10">
    <source>
        <dbReference type="PIRSR" id="PIRSR500134-3"/>
    </source>
</evidence>